<name>A0A2H0WTM2_9BACT</name>
<reference evidence="2" key="1">
    <citation type="submission" date="2017-09" db="EMBL/GenBank/DDBJ databases">
        <title>Depth-based differentiation of microbial function through sediment-hosted aquifers and enrichment of novel symbionts in the deep terrestrial subsurface.</title>
        <authorList>
            <person name="Probst A.J."/>
            <person name="Ladd B."/>
            <person name="Jarett J.K."/>
            <person name="Geller-Mcgrath D.E."/>
            <person name="Sieber C.M.K."/>
            <person name="Emerson J.B."/>
            <person name="Anantharaman K."/>
            <person name="Thomas B.C."/>
            <person name="Malmstrom R."/>
            <person name="Stieglmeier M."/>
            <person name="Klingl A."/>
            <person name="Woyke T."/>
            <person name="Ryan C.M."/>
            <person name="Banfield J.F."/>
        </authorList>
    </citation>
    <scope>NUCLEOTIDE SEQUENCE [LARGE SCALE GENOMIC DNA]</scope>
</reference>
<dbReference type="AlphaFoldDB" id="A0A2H0WTM2"/>
<dbReference type="EMBL" id="PEZG01000016">
    <property type="protein sequence ID" value="PIS16010.1"/>
    <property type="molecule type" value="Genomic_DNA"/>
</dbReference>
<gene>
    <name evidence="1" type="ORF">COT62_00645</name>
</gene>
<proteinExistence type="predicted"/>
<accession>A0A2H0WTM2</accession>
<evidence type="ECO:0000313" key="1">
    <source>
        <dbReference type="EMBL" id="PIS16010.1"/>
    </source>
</evidence>
<organism evidence="1 2">
    <name type="scientific">Candidatus Roizmanbacteria bacterium CG09_land_8_20_14_0_10_41_9</name>
    <dbReference type="NCBI Taxonomy" id="1974850"/>
    <lineage>
        <taxon>Bacteria</taxon>
        <taxon>Candidatus Roizmaniibacteriota</taxon>
    </lineage>
</organism>
<sequence>MKKLIARTKFIISKTPVAFSKRMRNMKNPRGTATLFRRKKELSKKMRIELDSANNTIIYILEGGIKKIKTVDSVEKQTIANHLTHDFDVLDAIGVRQFTCNYYWYLL</sequence>
<protein>
    <submittedName>
        <fullName evidence="1">Uncharacterized protein</fullName>
    </submittedName>
</protein>
<comment type="caution">
    <text evidence="1">The sequence shown here is derived from an EMBL/GenBank/DDBJ whole genome shotgun (WGS) entry which is preliminary data.</text>
</comment>
<evidence type="ECO:0000313" key="2">
    <source>
        <dbReference type="Proteomes" id="UP000231198"/>
    </source>
</evidence>
<dbReference type="Proteomes" id="UP000231198">
    <property type="component" value="Unassembled WGS sequence"/>
</dbReference>